<dbReference type="InterPro" id="IPR042089">
    <property type="entry name" value="Peptidase_M13_dom_2"/>
</dbReference>
<keyword evidence="6" id="KW-0862">Zinc</keyword>
<evidence type="ECO:0000256" key="4">
    <source>
        <dbReference type="ARBA" id="ARBA00022723"/>
    </source>
</evidence>
<dbReference type="STRING" id="6265.A0A0B2V7C1"/>
<evidence type="ECO:0000313" key="10">
    <source>
        <dbReference type="EMBL" id="KHN77448.1"/>
    </source>
</evidence>
<dbReference type="OrthoDB" id="6475849at2759"/>
<dbReference type="PRINTS" id="PR00786">
    <property type="entry name" value="NEPRILYSIN"/>
</dbReference>
<keyword evidence="5" id="KW-0378">Hydrolase</keyword>
<evidence type="ECO:0000256" key="6">
    <source>
        <dbReference type="ARBA" id="ARBA00022833"/>
    </source>
</evidence>
<dbReference type="InterPro" id="IPR008753">
    <property type="entry name" value="Peptidase_M13_N"/>
</dbReference>
<dbReference type="PANTHER" id="PTHR11733">
    <property type="entry name" value="ZINC METALLOPROTEASE FAMILY M13 NEPRILYSIN-RELATED"/>
    <property type="match status" value="1"/>
</dbReference>
<proteinExistence type="inferred from homology"/>
<dbReference type="Gene3D" id="1.10.1380.10">
    <property type="entry name" value="Neutral endopeptidase , domain2"/>
    <property type="match status" value="1"/>
</dbReference>
<dbReference type="PANTHER" id="PTHR11733:SF237">
    <property type="entry name" value="NEPRILYSIN-LIKE 4"/>
    <property type="match status" value="1"/>
</dbReference>
<gene>
    <name evidence="10" type="primary">nep-1</name>
    <name evidence="10" type="ORF">Tcan_13365</name>
</gene>
<dbReference type="InterPro" id="IPR000718">
    <property type="entry name" value="Peptidase_M13"/>
</dbReference>
<feature type="domain" description="Peptidase M13 N-terminal" evidence="9">
    <location>
        <begin position="133"/>
        <end position="532"/>
    </location>
</feature>
<accession>A0A0B2V7C1</accession>
<feature type="domain" description="Peptidase M13 C-terminal" evidence="8">
    <location>
        <begin position="592"/>
        <end position="798"/>
    </location>
</feature>
<protein>
    <submittedName>
        <fullName evidence="10">Neprilysin-1</fullName>
    </submittedName>
</protein>
<comment type="similarity">
    <text evidence="2">Belongs to the peptidase M13 family.</text>
</comment>
<dbReference type="AlphaFoldDB" id="A0A0B2V7C1"/>
<name>A0A0B2V7C1_TOXCA</name>
<evidence type="ECO:0000256" key="1">
    <source>
        <dbReference type="ARBA" id="ARBA00001947"/>
    </source>
</evidence>
<dbReference type="GO" id="GO:0005886">
    <property type="term" value="C:plasma membrane"/>
    <property type="evidence" value="ECO:0007669"/>
    <property type="project" value="TreeGrafter"/>
</dbReference>
<dbReference type="MEROPS" id="M13.013"/>
<evidence type="ECO:0000256" key="2">
    <source>
        <dbReference type="ARBA" id="ARBA00007357"/>
    </source>
</evidence>
<dbReference type="GO" id="GO:0046872">
    <property type="term" value="F:metal ion binding"/>
    <property type="evidence" value="ECO:0007669"/>
    <property type="project" value="UniProtKB-KW"/>
</dbReference>
<evidence type="ECO:0000256" key="3">
    <source>
        <dbReference type="ARBA" id="ARBA00022670"/>
    </source>
</evidence>
<dbReference type="CDD" id="cd08662">
    <property type="entry name" value="M13"/>
    <property type="match status" value="1"/>
</dbReference>
<keyword evidence="7" id="KW-0482">Metalloprotease</keyword>
<keyword evidence="3" id="KW-0645">Protease</keyword>
<organism evidence="10 11">
    <name type="scientific">Toxocara canis</name>
    <name type="common">Canine roundworm</name>
    <dbReference type="NCBI Taxonomy" id="6265"/>
    <lineage>
        <taxon>Eukaryota</taxon>
        <taxon>Metazoa</taxon>
        <taxon>Ecdysozoa</taxon>
        <taxon>Nematoda</taxon>
        <taxon>Chromadorea</taxon>
        <taxon>Rhabditida</taxon>
        <taxon>Spirurina</taxon>
        <taxon>Ascaridomorpha</taxon>
        <taxon>Ascaridoidea</taxon>
        <taxon>Toxocaridae</taxon>
        <taxon>Toxocara</taxon>
    </lineage>
</organism>
<dbReference type="SUPFAM" id="SSF55486">
    <property type="entry name" value="Metalloproteases ('zincins'), catalytic domain"/>
    <property type="match status" value="1"/>
</dbReference>
<sequence>MPRKIPPKKIDQIGFRMIDHLNTLNALSGGVATYLTIMTNSKSVFRFETAKVIGCIQVTKMHSLQYSTRITLLILGFTTFAFAKASPVPALSSPQSAVNKYMRMANIVEIGLSPGYLKASRHFLNSINPKVNPCEDFFEFACGRWVMENKIPDDLSSFGHFAGLREKVSEEMKRLYESKEKSTSEAINNIRQIYQGCMDVDRLAKLRGTELVNAIEQMGHWPIVHGHLWRPQNFDLTELMIFLGISRSMDVFVDIYVSPDQKNVSRRMIHVDQGSLGLGASARDYYLNTTRYEKQLVAYHKYMTQKVLLVAEDAGFPKTAEEVADQIDEIIEFEKAIAEIMISEDQRRNYTKLYNVHKLSELNDLLPVVDWDKYFRAMMPYELHSYLNADPDIIVNEVDFLKRLTELLKKTDSRIITNYVIWRYTSAWSFQLDSRYDDAQQDFLRMLIGKQVKSPRWKDCSSAASGRMSYAASALYVRAHFNKADKEAALAMIDDLHAAFRLMVLTNDWMDNKTRNIAIEKSKAMQSLIGYPDFVESDKELDEYYKLLKLEPGETYASMVQKTSRWAQERSYRRLLEPVDKSEFGISSSTVNAFYSSLKNAITFPAAVLQAPLFDRSFPKAVNYGGIGSVIGHEITHGFDDQGSQFDKDGHLLNWWDNVTQMRFTERTKCIIEQYNEYLVPGTGLHINGRLTQGENIADNGGIKEAYKAYRRYVDKLGHDEKRLPGLEEYTNDQIFFMSYAQTWCGHSKPEAMIRQILTDPHAPSRFRVNGVVVNQPEFAKAFNCPIGSPMNPKKRCVVW</sequence>
<dbReference type="EMBL" id="JPKZ01002282">
    <property type="protein sequence ID" value="KHN77448.1"/>
    <property type="molecule type" value="Genomic_DNA"/>
</dbReference>
<evidence type="ECO:0000259" key="9">
    <source>
        <dbReference type="Pfam" id="PF05649"/>
    </source>
</evidence>
<dbReference type="Gene3D" id="3.40.390.10">
    <property type="entry name" value="Collagenase (Catalytic Domain)"/>
    <property type="match status" value="1"/>
</dbReference>
<evidence type="ECO:0000259" key="8">
    <source>
        <dbReference type="Pfam" id="PF01431"/>
    </source>
</evidence>
<dbReference type="PROSITE" id="PS51885">
    <property type="entry name" value="NEPRILYSIN"/>
    <property type="match status" value="1"/>
</dbReference>
<dbReference type="InterPro" id="IPR018497">
    <property type="entry name" value="Peptidase_M13_C"/>
</dbReference>
<comment type="cofactor">
    <cofactor evidence="1">
        <name>Zn(2+)</name>
        <dbReference type="ChEBI" id="CHEBI:29105"/>
    </cofactor>
</comment>
<comment type="caution">
    <text evidence="10">The sequence shown here is derived from an EMBL/GenBank/DDBJ whole genome shotgun (WGS) entry which is preliminary data.</text>
</comment>
<dbReference type="OMA" id="YTKLYNV"/>
<keyword evidence="4" id="KW-0479">Metal-binding</keyword>
<dbReference type="Proteomes" id="UP000031036">
    <property type="component" value="Unassembled WGS sequence"/>
</dbReference>
<evidence type="ECO:0000256" key="7">
    <source>
        <dbReference type="ARBA" id="ARBA00023049"/>
    </source>
</evidence>
<dbReference type="GO" id="GO:0004222">
    <property type="term" value="F:metalloendopeptidase activity"/>
    <property type="evidence" value="ECO:0007669"/>
    <property type="project" value="InterPro"/>
</dbReference>
<dbReference type="Pfam" id="PF01431">
    <property type="entry name" value="Peptidase_M13"/>
    <property type="match status" value="1"/>
</dbReference>
<dbReference type="GO" id="GO:0016485">
    <property type="term" value="P:protein processing"/>
    <property type="evidence" value="ECO:0007669"/>
    <property type="project" value="TreeGrafter"/>
</dbReference>
<reference evidence="10 11" key="1">
    <citation type="submission" date="2014-11" db="EMBL/GenBank/DDBJ databases">
        <title>Genetic blueprint of the zoonotic pathogen Toxocara canis.</title>
        <authorList>
            <person name="Zhu X.-Q."/>
            <person name="Korhonen P.K."/>
            <person name="Cai H."/>
            <person name="Young N.D."/>
            <person name="Nejsum P."/>
            <person name="von Samson-Himmelstjerna G."/>
            <person name="Boag P.R."/>
            <person name="Tan P."/>
            <person name="Li Q."/>
            <person name="Min J."/>
            <person name="Yang Y."/>
            <person name="Wang X."/>
            <person name="Fang X."/>
            <person name="Hall R.S."/>
            <person name="Hofmann A."/>
            <person name="Sternberg P.W."/>
            <person name="Jex A.R."/>
            <person name="Gasser R.B."/>
        </authorList>
    </citation>
    <scope>NUCLEOTIDE SEQUENCE [LARGE SCALE GENOMIC DNA]</scope>
    <source>
        <strain evidence="10">PN_DK_2014</strain>
    </source>
</reference>
<evidence type="ECO:0000256" key="5">
    <source>
        <dbReference type="ARBA" id="ARBA00022801"/>
    </source>
</evidence>
<evidence type="ECO:0000313" key="11">
    <source>
        <dbReference type="Proteomes" id="UP000031036"/>
    </source>
</evidence>
<dbReference type="InterPro" id="IPR024079">
    <property type="entry name" value="MetalloPept_cat_dom_sf"/>
</dbReference>
<dbReference type="Pfam" id="PF05649">
    <property type="entry name" value="Peptidase_M13_N"/>
    <property type="match status" value="1"/>
</dbReference>
<keyword evidence="11" id="KW-1185">Reference proteome</keyword>